<comment type="subcellular location">
    <subcellularLocation>
        <location evidence="1">Membrane</location>
        <topology evidence="1">Multi-pass membrane protein</topology>
    </subcellularLocation>
</comment>
<feature type="transmembrane region" description="Helical" evidence="7">
    <location>
        <begin position="112"/>
        <end position="131"/>
    </location>
</feature>
<evidence type="ECO:0000256" key="1">
    <source>
        <dbReference type="ARBA" id="ARBA00004141"/>
    </source>
</evidence>
<feature type="transmembrane region" description="Helical" evidence="7">
    <location>
        <begin position="20"/>
        <end position="39"/>
    </location>
</feature>
<comment type="similarity">
    <text evidence="2">Belongs to the bacterial sugar transferase family.</text>
</comment>
<dbReference type="InterPro" id="IPR017475">
    <property type="entry name" value="EPS_sugar_tfrase"/>
</dbReference>
<gene>
    <name evidence="9" type="ORF">H9X54_007940</name>
</gene>
<evidence type="ECO:0000256" key="5">
    <source>
        <dbReference type="ARBA" id="ARBA00022989"/>
    </source>
</evidence>
<keyword evidence="6 7" id="KW-0472">Membrane</keyword>
<reference evidence="9 10" key="1">
    <citation type="submission" date="2021-02" db="EMBL/GenBank/DDBJ databases">
        <authorList>
            <person name="Jung H.S."/>
            <person name="Chun B.H."/>
            <person name="Jeon C.O."/>
        </authorList>
    </citation>
    <scope>NUCLEOTIDE SEQUENCE [LARGE SCALE GENOMIC DNA]</scope>
    <source>
        <strain evidence="9 10">LMG 25203</strain>
    </source>
</reference>
<dbReference type="Gene3D" id="3.40.50.720">
    <property type="entry name" value="NAD(P)-binding Rossmann-like Domain"/>
    <property type="match status" value="1"/>
</dbReference>
<dbReference type="RefSeq" id="WP_187657757.1">
    <property type="nucleotide sequence ID" value="NZ_JACSOD020000472.1"/>
</dbReference>
<dbReference type="InterPro" id="IPR003362">
    <property type="entry name" value="Bact_transf"/>
</dbReference>
<evidence type="ECO:0000256" key="2">
    <source>
        <dbReference type="ARBA" id="ARBA00006464"/>
    </source>
</evidence>
<feature type="domain" description="Bacterial sugar transferase" evidence="8">
    <location>
        <begin position="279"/>
        <end position="460"/>
    </location>
</feature>
<protein>
    <submittedName>
        <fullName evidence="9">Exopolysaccharide biosynthesis polyprenyl glycosylphosphotransferase</fullName>
    </submittedName>
</protein>
<proteinExistence type="inferred from homology"/>
<dbReference type="EMBL" id="JACSOD020000472">
    <property type="protein sequence ID" value="MBM6499231.1"/>
    <property type="molecule type" value="Genomic_DNA"/>
</dbReference>
<feature type="transmembrane region" description="Helical" evidence="7">
    <location>
        <begin position="51"/>
        <end position="70"/>
    </location>
</feature>
<keyword evidence="5 7" id="KW-1133">Transmembrane helix</keyword>
<name>A0ABS2CWC4_9FLAO</name>
<evidence type="ECO:0000313" key="9">
    <source>
        <dbReference type="EMBL" id="MBM6499231.1"/>
    </source>
</evidence>
<dbReference type="Pfam" id="PF02397">
    <property type="entry name" value="Bac_transf"/>
    <property type="match status" value="1"/>
</dbReference>
<dbReference type="NCBIfam" id="TIGR03025">
    <property type="entry name" value="EPS_sugtrans"/>
    <property type="match status" value="1"/>
</dbReference>
<evidence type="ECO:0000256" key="3">
    <source>
        <dbReference type="ARBA" id="ARBA00022679"/>
    </source>
</evidence>
<keyword evidence="3" id="KW-0808">Transferase</keyword>
<feature type="transmembrane region" description="Helical" evidence="7">
    <location>
        <begin position="273"/>
        <end position="301"/>
    </location>
</feature>
<sequence length="465" mass="54319">MELNKYKDIHFEVSERKILLRIFDIVFVFISLYFVGITFQFDYFNISATNFYWTIVLGLYLQIIGSVFEMYNLQVASNQFQIIKSIILTSSTTVLFYLLTPLYTPVLPSNRLQILIFFFAIFLALFIWRMLYVRFFASNRFVKKVILICDRDQAEELINGLISVDPHYRVLGFVNSYSNSENNDNLKINSIPIDKLDKFVKQNSVSEIVVASQKTDGITVDLYNQLINLLESGYIIREYTQVYESITHRIPVQYVSRDFYRFFPFSRSNQNHLYLLVVRILEIVISLFGLSLGLFLLPFILLGNILGNRGKLFYTQKRVGKNGKVFKIVKFRTMIKNAEKNGAVFATTNDTRIKPFGKFLRKSRLDEFPQFINILKGDMAVIGPRPERPVFVKEIADVMPFYETRHVVKPGLTGWAQVNYSYGATIDDSLIKLQYDLYYIKHRSLFLDFNIIFKTLSTVLFYRGQ</sequence>
<evidence type="ECO:0000259" key="8">
    <source>
        <dbReference type="Pfam" id="PF02397"/>
    </source>
</evidence>
<comment type="caution">
    <text evidence="9">The sequence shown here is derived from an EMBL/GenBank/DDBJ whole genome shotgun (WGS) entry which is preliminary data.</text>
</comment>
<dbReference type="Proteomes" id="UP000759529">
    <property type="component" value="Unassembled WGS sequence"/>
</dbReference>
<accession>A0ABS2CWC4</accession>
<evidence type="ECO:0000313" key="10">
    <source>
        <dbReference type="Proteomes" id="UP000759529"/>
    </source>
</evidence>
<keyword evidence="4 7" id="KW-0812">Transmembrane</keyword>
<evidence type="ECO:0000256" key="4">
    <source>
        <dbReference type="ARBA" id="ARBA00022692"/>
    </source>
</evidence>
<dbReference type="PANTHER" id="PTHR30576:SF0">
    <property type="entry name" value="UNDECAPRENYL-PHOSPHATE N-ACETYLGALACTOSAMINYL 1-PHOSPHATE TRANSFERASE-RELATED"/>
    <property type="match status" value="1"/>
</dbReference>
<evidence type="ECO:0000256" key="7">
    <source>
        <dbReference type="SAM" id="Phobius"/>
    </source>
</evidence>
<dbReference type="PANTHER" id="PTHR30576">
    <property type="entry name" value="COLANIC BIOSYNTHESIS UDP-GLUCOSE LIPID CARRIER TRANSFERASE"/>
    <property type="match status" value="1"/>
</dbReference>
<feature type="transmembrane region" description="Helical" evidence="7">
    <location>
        <begin position="82"/>
        <end position="100"/>
    </location>
</feature>
<evidence type="ECO:0000256" key="6">
    <source>
        <dbReference type="ARBA" id="ARBA00023136"/>
    </source>
</evidence>
<organism evidence="9 10">
    <name type="scientific">Flavobacterium macrobrachii</name>
    <dbReference type="NCBI Taxonomy" id="591204"/>
    <lineage>
        <taxon>Bacteria</taxon>
        <taxon>Pseudomonadati</taxon>
        <taxon>Bacteroidota</taxon>
        <taxon>Flavobacteriia</taxon>
        <taxon>Flavobacteriales</taxon>
        <taxon>Flavobacteriaceae</taxon>
        <taxon>Flavobacterium</taxon>
    </lineage>
</organism>
<keyword evidence="10" id="KW-1185">Reference proteome</keyword>